<dbReference type="PANTHER" id="PTHR36849">
    <property type="entry name" value="CYTOPLASMIC PROTEIN-RELATED"/>
    <property type="match status" value="1"/>
</dbReference>
<accession>A0A1W5ZWU2</accession>
<dbReference type="InterPro" id="IPR052552">
    <property type="entry name" value="YeaO-like"/>
</dbReference>
<dbReference type="EMBL" id="CP020772">
    <property type="protein sequence ID" value="ARI77739.1"/>
    <property type="molecule type" value="Genomic_DNA"/>
</dbReference>
<dbReference type="PANTHER" id="PTHR36849:SF1">
    <property type="entry name" value="CYTOPLASMIC PROTEIN"/>
    <property type="match status" value="1"/>
</dbReference>
<gene>
    <name evidence="1" type="ORF">HM131_13165</name>
</gene>
<dbReference type="STRING" id="402384.HM131_13165"/>
<protein>
    <recommendedName>
        <fullName evidence="3">MarR family transcriptional regulator</fullName>
    </recommendedName>
</protein>
<sequence>MPITTRRIYEDPSKDDGLRILVDGIWPRGVSKGKAQLDEWLKSVAPSKELRQWFNHENDKFEEFERLYTKELENDQKKQEGFQTLKEYAQDQKVTILFGSKETTYNHANVLARLLKENR</sequence>
<dbReference type="AlphaFoldDB" id="A0A1W5ZWU2"/>
<dbReference type="KEGG" id="hmn:HM131_13165"/>
<dbReference type="Proteomes" id="UP000192527">
    <property type="component" value="Chromosome"/>
</dbReference>
<reference evidence="1 2" key="1">
    <citation type="submission" date="2017-04" db="EMBL/GenBank/DDBJ databases">
        <title>The whole genome sequencing and assembly of Halobacillus mangrovi strain.</title>
        <authorList>
            <person name="Lee S.-J."/>
            <person name="Park M.-K."/>
            <person name="Kim J.-Y."/>
            <person name="Lee Y.-J."/>
            <person name="Yi H."/>
            <person name="Bahn Y.-S."/>
            <person name="Kim J.F."/>
            <person name="Lee D.-W."/>
        </authorList>
    </citation>
    <scope>NUCLEOTIDE SEQUENCE [LARGE SCALE GENOMIC DNA]</scope>
    <source>
        <strain evidence="1 2">KTB 131</strain>
    </source>
</reference>
<evidence type="ECO:0000313" key="2">
    <source>
        <dbReference type="Proteomes" id="UP000192527"/>
    </source>
</evidence>
<evidence type="ECO:0000313" key="1">
    <source>
        <dbReference type="EMBL" id="ARI77739.1"/>
    </source>
</evidence>
<organism evidence="1 2">
    <name type="scientific">Halobacillus mangrovi</name>
    <dbReference type="NCBI Taxonomy" id="402384"/>
    <lineage>
        <taxon>Bacteria</taxon>
        <taxon>Bacillati</taxon>
        <taxon>Bacillota</taxon>
        <taxon>Bacilli</taxon>
        <taxon>Bacillales</taxon>
        <taxon>Bacillaceae</taxon>
        <taxon>Halobacillus</taxon>
    </lineage>
</organism>
<keyword evidence="2" id="KW-1185">Reference proteome</keyword>
<name>A0A1W5ZWU2_9BACI</name>
<dbReference type="Pfam" id="PF22752">
    <property type="entry name" value="DUF488-N3i"/>
    <property type="match status" value="1"/>
</dbReference>
<evidence type="ECO:0008006" key="3">
    <source>
        <dbReference type="Google" id="ProtNLM"/>
    </source>
</evidence>
<proteinExistence type="predicted"/>
<dbReference type="RefSeq" id="WP_085030200.1">
    <property type="nucleotide sequence ID" value="NZ_CP020772.1"/>
</dbReference>
<dbReference type="OrthoDB" id="9790745at2"/>